<keyword evidence="1" id="KW-0812">Transmembrane</keyword>
<evidence type="ECO:0000313" key="2">
    <source>
        <dbReference type="Proteomes" id="UP000492821"/>
    </source>
</evidence>
<organism evidence="2 3">
    <name type="scientific">Panagrellus redivivus</name>
    <name type="common">Microworm</name>
    <dbReference type="NCBI Taxonomy" id="6233"/>
    <lineage>
        <taxon>Eukaryota</taxon>
        <taxon>Metazoa</taxon>
        <taxon>Ecdysozoa</taxon>
        <taxon>Nematoda</taxon>
        <taxon>Chromadorea</taxon>
        <taxon>Rhabditida</taxon>
        <taxon>Tylenchina</taxon>
        <taxon>Panagrolaimomorpha</taxon>
        <taxon>Panagrolaimoidea</taxon>
        <taxon>Panagrolaimidae</taxon>
        <taxon>Panagrellus</taxon>
    </lineage>
</organism>
<dbReference type="WBParaSite" id="Pan_g5915.t1">
    <property type="protein sequence ID" value="Pan_g5915.t1"/>
    <property type="gene ID" value="Pan_g5915"/>
</dbReference>
<name>A0A7E4W474_PANRE</name>
<reference evidence="2" key="1">
    <citation type="journal article" date="2013" name="Genetics">
        <title>The draft genome and transcriptome of Panagrellus redivivus are shaped by the harsh demands of a free-living lifestyle.</title>
        <authorList>
            <person name="Srinivasan J."/>
            <person name="Dillman A.R."/>
            <person name="Macchietto M.G."/>
            <person name="Heikkinen L."/>
            <person name="Lakso M."/>
            <person name="Fracchia K.M."/>
            <person name="Antoshechkin I."/>
            <person name="Mortazavi A."/>
            <person name="Wong G."/>
            <person name="Sternberg P.W."/>
        </authorList>
    </citation>
    <scope>NUCLEOTIDE SEQUENCE [LARGE SCALE GENOMIC DNA]</scope>
    <source>
        <strain evidence="2">MT8872</strain>
    </source>
</reference>
<feature type="transmembrane region" description="Helical" evidence="1">
    <location>
        <begin position="139"/>
        <end position="163"/>
    </location>
</feature>
<sequence length="458" mass="53474">MVSCFLYVKSSMKFSANLRFRRWIRDVIAVTSSVFLFYIVYRFLTHWHGKRGYDDVVSWQSRNDKDFYIDFTGVDGNGVMEVFDQMKPYFSKYYCIVPNVIIPDDDNNVDDKITLILHSSVGENLRVIVNHVYNWRGPVSLAIVFPSASVLTTLAICMTDYILSFRNFHIIAQQNLRVHFIFPHLLKESCNPVKFKSFVRTPQNLRPCKMFLSHVDSFQSKKRHVYGLGSNAYPINLARNVARNNSKSSYILIADLEHFFSANFERKMRGFADKTYKVENKTKFLLTYRIFEVAHSAPVPKVKSDLQELYGTGMAQLFHATYTRIHDYPLLDEWFDADSFGDDMTGIQYMLPLDSAALEPQFVSMRNIPMHDENFYYPFRDNTVLRWEACRAGFEFAMVHDVFMFHPGMKTILAKMQFDEVRRKIERKSNWAVDKFAEKMNVLYPETADSCPVLKISS</sequence>
<dbReference type="PANTHER" id="PTHR47411">
    <property type="entry name" value="B3GNT1, BETA-1,3-N-ACETYLGUCOSAMINYLTRANSFERASE 1, HOMOLOG"/>
    <property type="match status" value="1"/>
</dbReference>
<keyword evidence="1" id="KW-1133">Transmembrane helix</keyword>
<dbReference type="Pfam" id="PF13896">
    <property type="entry name" value="Glyco_transf_49"/>
    <property type="match status" value="1"/>
</dbReference>
<dbReference type="AlphaFoldDB" id="A0A7E4W474"/>
<evidence type="ECO:0000313" key="3">
    <source>
        <dbReference type="WBParaSite" id="Pan_g5915.t1"/>
    </source>
</evidence>
<proteinExistence type="predicted"/>
<evidence type="ECO:0000256" key="1">
    <source>
        <dbReference type="SAM" id="Phobius"/>
    </source>
</evidence>
<keyword evidence="2" id="KW-1185">Reference proteome</keyword>
<protein>
    <submittedName>
        <fullName evidence="3">Glycosyltransferase family 17 protein</fullName>
    </submittedName>
</protein>
<keyword evidence="1" id="KW-0472">Membrane</keyword>
<feature type="transmembrane region" description="Helical" evidence="1">
    <location>
        <begin position="23"/>
        <end position="44"/>
    </location>
</feature>
<accession>A0A7E4W474</accession>
<dbReference type="Proteomes" id="UP000492821">
    <property type="component" value="Unassembled WGS sequence"/>
</dbReference>
<reference evidence="3" key="2">
    <citation type="submission" date="2020-10" db="UniProtKB">
        <authorList>
            <consortium name="WormBaseParasite"/>
        </authorList>
    </citation>
    <scope>IDENTIFICATION</scope>
</reference>
<dbReference type="PANTHER" id="PTHR47411:SF3">
    <property type="entry name" value="I-BETA-1,3-N-ACETYLGLUCOSAMINYLTRANSFERASE"/>
    <property type="match status" value="1"/>
</dbReference>